<evidence type="ECO:0000313" key="2">
    <source>
        <dbReference type="Proteomes" id="UP000056502"/>
    </source>
</evidence>
<accession>A0A0M3TKL3</accession>
<evidence type="ECO:0000313" key="1">
    <source>
        <dbReference type="EMBL" id="ALE37555.1"/>
    </source>
</evidence>
<gene>
    <name evidence="1" type="ORF">G436_0328</name>
</gene>
<dbReference type="AlphaFoldDB" id="A0A0M3TKL3"/>
<dbReference type="EMBL" id="CP012603">
    <property type="protein sequence ID" value="ALE37555.1"/>
    <property type="molecule type" value="Genomic_DNA"/>
</dbReference>
<protein>
    <submittedName>
        <fullName evidence="1">Uncharacterized protein</fullName>
    </submittedName>
</protein>
<proteinExistence type="predicted"/>
<reference evidence="1 2" key="1">
    <citation type="journal article" date="2015" name="Genome Announc.">
        <title>Whole-Genome Sequence of Leptospira interrogans Serovar Hardjo Subtype Hardjoprajitno Strain Norma, Isolated from Cattle in a Leptospirosis Outbreak in Brazil.</title>
        <authorList>
            <person name="Cosate M.R."/>
            <person name="Soares S.C."/>
            <person name="Mendes T.A."/>
            <person name="Raittz R.T."/>
            <person name="Moreira E.C."/>
            <person name="Leite R."/>
            <person name="Fernandes G.R."/>
            <person name="Haddad J.P."/>
            <person name="Ortega J.M."/>
        </authorList>
    </citation>
    <scope>NUCLEOTIDE SEQUENCE [LARGE SCALE GENOMIC DNA]</scope>
    <source>
        <strain evidence="1 2">Norma</strain>
    </source>
</reference>
<dbReference type="PATRIC" id="fig|1279460.3.peg.329"/>
<organism evidence="1">
    <name type="scientific">Leptospira interrogans serovar Hardjo str. Norma</name>
    <dbReference type="NCBI Taxonomy" id="1279460"/>
    <lineage>
        <taxon>Bacteria</taxon>
        <taxon>Pseudomonadati</taxon>
        <taxon>Spirochaetota</taxon>
        <taxon>Spirochaetia</taxon>
        <taxon>Leptospirales</taxon>
        <taxon>Leptospiraceae</taxon>
        <taxon>Leptospira</taxon>
    </lineage>
</organism>
<sequence length="59" mass="7021">MATNRFALNPFYKIELLKNSIATINKTGSIDHFIKQKQDRELTFQQLYYLKVLSPNLFR</sequence>
<name>A0A0M3TKL3_LEPIR</name>
<dbReference type="AntiFam" id="ANF00053">
    <property type="entry name" value="Translation of DNA repeat"/>
</dbReference>
<dbReference type="Proteomes" id="UP000056502">
    <property type="component" value="Chromosome I"/>
</dbReference>